<protein>
    <submittedName>
        <fullName evidence="1">Uncharacterized protein</fullName>
    </submittedName>
</protein>
<gene>
    <name evidence="1" type="ORF">CP10139811_1112</name>
</gene>
<dbReference type="AlphaFoldDB" id="S7KLC5"/>
<proteinExistence type="predicted"/>
<dbReference type="Proteomes" id="UP000016200">
    <property type="component" value="Unassembled WGS sequence"/>
</dbReference>
<reference evidence="1 2" key="1">
    <citation type="submission" date="2013-04" db="EMBL/GenBank/DDBJ databases">
        <title>Genome sequence of Chlamydia psittaci 10-1398/11.</title>
        <authorList>
            <person name="Huot-Creasy H."/>
            <person name="McCracken C.L."/>
            <person name="Humphries M."/>
            <person name="Sachse K."/>
            <person name="Laroucau K."/>
            <person name="Bavoil P."/>
            <person name="Myers G.S."/>
        </authorList>
    </citation>
    <scope>NUCLEOTIDE SEQUENCE [LARGE SCALE GENOMIC DNA]</scope>
    <source>
        <strain evidence="1 2">10_1398_11</strain>
    </source>
</reference>
<evidence type="ECO:0000313" key="1">
    <source>
        <dbReference type="EMBL" id="EPP35220.1"/>
    </source>
</evidence>
<comment type="caution">
    <text evidence="1">The sequence shown here is derived from an EMBL/GenBank/DDBJ whole genome shotgun (WGS) entry which is preliminary data.</text>
</comment>
<sequence length="30" mass="3820">MFQWGISEEKMRDFRVKWGILEEKLRFFLV</sequence>
<evidence type="ECO:0000313" key="2">
    <source>
        <dbReference type="Proteomes" id="UP000016200"/>
    </source>
</evidence>
<dbReference type="HOGENOM" id="CLU_194364_6_0_0"/>
<feature type="non-terminal residue" evidence="1">
    <location>
        <position position="30"/>
    </location>
</feature>
<dbReference type="EMBL" id="ATNB01000082">
    <property type="protein sequence ID" value="EPP35220.1"/>
    <property type="molecule type" value="Genomic_DNA"/>
</dbReference>
<name>S7KLC5_9CHLA</name>
<organism evidence="1 2">
    <name type="scientific">Chlamydia ibidis</name>
    <dbReference type="NCBI Taxonomy" id="1405396"/>
    <lineage>
        <taxon>Bacteria</taxon>
        <taxon>Pseudomonadati</taxon>
        <taxon>Chlamydiota</taxon>
        <taxon>Chlamydiia</taxon>
        <taxon>Chlamydiales</taxon>
        <taxon>Chlamydiaceae</taxon>
        <taxon>Chlamydia/Chlamydophila group</taxon>
        <taxon>Chlamydia</taxon>
    </lineage>
</organism>
<accession>S7KLC5</accession>